<dbReference type="EMBL" id="CP019384">
    <property type="protein sequence ID" value="QAT17353.1"/>
    <property type="molecule type" value="Genomic_DNA"/>
</dbReference>
<keyword evidence="3" id="KW-1185">Reference proteome</keyword>
<feature type="transmembrane region" description="Helical" evidence="1">
    <location>
        <begin position="44"/>
        <end position="63"/>
    </location>
</feature>
<dbReference type="KEGG" id="vai:BU251_06235"/>
<evidence type="ECO:0000313" key="3">
    <source>
        <dbReference type="Proteomes" id="UP000287243"/>
    </source>
</evidence>
<evidence type="ECO:0000313" key="2">
    <source>
        <dbReference type="EMBL" id="QAT17353.1"/>
    </source>
</evidence>
<gene>
    <name evidence="2" type="ORF">BU251_06235</name>
</gene>
<keyword evidence="1" id="KW-1133">Transmembrane helix</keyword>
<evidence type="ECO:0000256" key="1">
    <source>
        <dbReference type="SAM" id="Phobius"/>
    </source>
</evidence>
<feature type="transmembrane region" description="Helical" evidence="1">
    <location>
        <begin position="12"/>
        <end position="32"/>
    </location>
</feature>
<proteinExistence type="predicted"/>
<organism evidence="2 3">
    <name type="scientific">Velamenicoccus archaeovorus</name>
    <dbReference type="NCBI Taxonomy" id="1930593"/>
    <lineage>
        <taxon>Bacteria</taxon>
        <taxon>Pseudomonadati</taxon>
        <taxon>Candidatus Omnitrophota</taxon>
        <taxon>Candidatus Velamenicoccus</taxon>
    </lineage>
</organism>
<keyword evidence="1" id="KW-0472">Membrane</keyword>
<accession>A0A410P5F3</accession>
<keyword evidence="1" id="KW-0812">Transmembrane</keyword>
<sequence>MTSSLAAVKPLNIPNVSLAVFHFLYQSLLRPLSSEKPEPRQKQLFLTGFGLMGVILYEIILRIKKIL</sequence>
<protein>
    <submittedName>
        <fullName evidence="2">Uncharacterized protein</fullName>
    </submittedName>
</protein>
<reference evidence="2 3" key="1">
    <citation type="submission" date="2017-01" db="EMBL/GenBank/DDBJ databases">
        <title>First insights into the biology of 'candidatus Vampirococcus archaeovorus'.</title>
        <authorList>
            <person name="Kizina J."/>
            <person name="Jordan S."/>
            <person name="Stueber K."/>
            <person name="Reinhardt R."/>
            <person name="Harder J."/>
        </authorList>
    </citation>
    <scope>NUCLEOTIDE SEQUENCE [LARGE SCALE GENOMIC DNA]</scope>
    <source>
        <strain evidence="2 3">LiM</strain>
    </source>
</reference>
<dbReference type="Proteomes" id="UP000287243">
    <property type="component" value="Chromosome"/>
</dbReference>
<name>A0A410P5F3_VELA1</name>
<dbReference type="AlphaFoldDB" id="A0A410P5F3"/>